<reference evidence="2 3" key="1">
    <citation type="submission" date="2016-10" db="EMBL/GenBank/DDBJ databases">
        <authorList>
            <person name="de Groot N.N."/>
        </authorList>
    </citation>
    <scope>NUCLEOTIDE SEQUENCE [LARGE SCALE GENOMIC DNA]</scope>
    <source>
        <strain evidence="2 3">DSM 21650</strain>
    </source>
</reference>
<dbReference type="AlphaFoldDB" id="A0A1H3QQ90"/>
<dbReference type="Proteomes" id="UP000198625">
    <property type="component" value="Unassembled WGS sequence"/>
</dbReference>
<protein>
    <submittedName>
        <fullName evidence="2">Sporulation protein YunB</fullName>
    </submittedName>
</protein>
<name>A0A1H3QQ90_9FIRM</name>
<dbReference type="EMBL" id="FNQE01000022">
    <property type="protein sequence ID" value="SDZ15586.1"/>
    <property type="molecule type" value="Genomic_DNA"/>
</dbReference>
<accession>A0A1H3QQ90</accession>
<keyword evidence="1" id="KW-0812">Transmembrane</keyword>
<keyword evidence="1" id="KW-0472">Membrane</keyword>
<keyword evidence="1" id="KW-1133">Transmembrane helix</keyword>
<feature type="transmembrane region" description="Helical" evidence="1">
    <location>
        <begin position="12"/>
        <end position="29"/>
    </location>
</feature>
<dbReference type="RefSeq" id="WP_091730694.1">
    <property type="nucleotide sequence ID" value="NZ_FNQE01000022.1"/>
</dbReference>
<dbReference type="OrthoDB" id="1649278at2"/>
<dbReference type="STRING" id="415015.SAMN05660462_02033"/>
<evidence type="ECO:0000313" key="2">
    <source>
        <dbReference type="EMBL" id="SDZ15586.1"/>
    </source>
</evidence>
<gene>
    <name evidence="2" type="ORF">SAMN05660462_02033</name>
</gene>
<keyword evidence="3" id="KW-1185">Reference proteome</keyword>
<dbReference type="NCBIfam" id="TIGR02832">
    <property type="entry name" value="spo_yunB"/>
    <property type="match status" value="1"/>
</dbReference>
<organism evidence="2 3">
    <name type="scientific">Proteiniborus ethanoligenes</name>
    <dbReference type="NCBI Taxonomy" id="415015"/>
    <lineage>
        <taxon>Bacteria</taxon>
        <taxon>Bacillati</taxon>
        <taxon>Bacillota</taxon>
        <taxon>Clostridia</taxon>
        <taxon>Eubacteriales</taxon>
        <taxon>Proteiniborus</taxon>
    </lineage>
</organism>
<proteinExistence type="predicted"/>
<evidence type="ECO:0000313" key="3">
    <source>
        <dbReference type="Proteomes" id="UP000198625"/>
    </source>
</evidence>
<dbReference type="Pfam" id="PF09560">
    <property type="entry name" value="Spore_YunB"/>
    <property type="match status" value="1"/>
</dbReference>
<evidence type="ECO:0000256" key="1">
    <source>
        <dbReference type="SAM" id="Phobius"/>
    </source>
</evidence>
<dbReference type="PIRSF" id="PIRSF021383">
    <property type="entry name" value="YunB"/>
    <property type="match status" value="1"/>
</dbReference>
<dbReference type="InterPro" id="IPR014197">
    <property type="entry name" value="Sporulation_prot_YunB"/>
</dbReference>
<sequence>MRKKRSKRKKVFVIIVIFIVLSLYGFIVVDRNIKPTVLAISEVQARKTATQAINEAVKNKIKDDIKYKDLIFVNYDKDGKVTMMQANTIMMNSIASDVALEVQENIRKISTKQIKIPLGNALNSNLLQGPDINLTIVPQGTVTVDFTTEFIESGINQTIHKVYLIIVTDVRVIVPLASDVVRIVTNIPVAETIIVGDVPDSYIFVPEKDILKIVK</sequence>